<keyword evidence="5" id="KW-1185">Reference proteome</keyword>
<evidence type="ECO:0000256" key="1">
    <source>
        <dbReference type="ARBA" id="ARBA00022729"/>
    </source>
</evidence>
<name>A0A3A1YSX2_9GAMM</name>
<gene>
    <name evidence="4" type="ORF">CKF58_02810</name>
</gene>
<evidence type="ECO:0000313" key="5">
    <source>
        <dbReference type="Proteomes" id="UP000265916"/>
    </source>
</evidence>
<dbReference type="Proteomes" id="UP000265916">
    <property type="component" value="Unassembled WGS sequence"/>
</dbReference>
<dbReference type="Pfam" id="PF13505">
    <property type="entry name" value="OMP_b-brl"/>
    <property type="match status" value="1"/>
</dbReference>
<accession>A0A3A1YSX2</accession>
<protein>
    <recommendedName>
        <fullName evidence="3">Outer membrane protein beta-barrel domain-containing protein</fullName>
    </recommendedName>
</protein>
<dbReference type="EMBL" id="NRJG01000041">
    <property type="protein sequence ID" value="RIY39137.1"/>
    <property type="molecule type" value="Genomic_DNA"/>
</dbReference>
<feature type="chain" id="PRO_5017177423" description="Outer membrane protein beta-barrel domain-containing protein" evidence="2">
    <location>
        <begin position="24"/>
        <end position="202"/>
    </location>
</feature>
<keyword evidence="1 2" id="KW-0732">Signal</keyword>
<feature type="signal peptide" evidence="2">
    <location>
        <begin position="1"/>
        <end position="23"/>
    </location>
</feature>
<dbReference type="AlphaFoldDB" id="A0A3A1YSX2"/>
<evidence type="ECO:0000256" key="2">
    <source>
        <dbReference type="SAM" id="SignalP"/>
    </source>
</evidence>
<feature type="domain" description="Outer membrane protein beta-barrel" evidence="3">
    <location>
        <begin position="10"/>
        <end position="202"/>
    </location>
</feature>
<evidence type="ECO:0000313" key="4">
    <source>
        <dbReference type="EMBL" id="RIY39137.1"/>
    </source>
</evidence>
<comment type="caution">
    <text evidence="4">The sequence shown here is derived from an EMBL/GenBank/DDBJ whole genome shotgun (WGS) entry which is preliminary data.</text>
</comment>
<sequence>MKKILALSTVSLALASFALPAQAVKDHTLNLEFGIRFSNTQLDEGKTIPGLSINGSYLFKLYERQGFGFVVGPELYLAQSLRILYAENTNSYIPYKYVSEMRYHISDYGFGVKARLYVDLNTLQPYVGVAIGRAKNKVDVNVRLSDGSKYKYSDNTSSTYYALEAGLQVSNWNFSLRYDSSKYKFGEKNNFNTISVVTGYNF</sequence>
<dbReference type="InterPro" id="IPR027385">
    <property type="entry name" value="Beta-barrel_OMP"/>
</dbReference>
<dbReference type="InterPro" id="IPR011250">
    <property type="entry name" value="OMP/PagP_B-barrel"/>
</dbReference>
<evidence type="ECO:0000259" key="3">
    <source>
        <dbReference type="Pfam" id="PF13505"/>
    </source>
</evidence>
<proteinExistence type="predicted"/>
<reference evidence="4 5" key="1">
    <citation type="submission" date="2017-08" db="EMBL/GenBank/DDBJ databases">
        <title>Reclassification of Bisgaard taxon 37 and 44.</title>
        <authorList>
            <person name="Christensen H."/>
        </authorList>
    </citation>
    <scope>NUCLEOTIDE SEQUENCE [LARGE SCALE GENOMIC DNA]</scope>
    <source>
        <strain evidence="4 5">111</strain>
    </source>
</reference>
<dbReference type="RefSeq" id="WP_119530723.1">
    <property type="nucleotide sequence ID" value="NZ_JBHSSP010000009.1"/>
</dbReference>
<organism evidence="4 5">
    <name type="scientific">Psittacicella hinzii</name>
    <dbReference type="NCBI Taxonomy" id="2028575"/>
    <lineage>
        <taxon>Bacteria</taxon>
        <taxon>Pseudomonadati</taxon>
        <taxon>Pseudomonadota</taxon>
        <taxon>Gammaproteobacteria</taxon>
        <taxon>Pasteurellales</taxon>
        <taxon>Psittacicellaceae</taxon>
        <taxon>Psittacicella</taxon>
    </lineage>
</organism>
<dbReference type="SUPFAM" id="SSF56925">
    <property type="entry name" value="OMPA-like"/>
    <property type="match status" value="1"/>
</dbReference>